<keyword evidence="2" id="KW-1185">Reference proteome</keyword>
<dbReference type="EMBL" id="CP078093">
    <property type="protein sequence ID" value="QXM06864.1"/>
    <property type="molecule type" value="Genomic_DNA"/>
</dbReference>
<dbReference type="InterPro" id="IPR024208">
    <property type="entry name" value="DUF3842"/>
</dbReference>
<protein>
    <submittedName>
        <fullName evidence="1">DUF3842 family protein</fullName>
    </submittedName>
</protein>
<evidence type="ECO:0000313" key="1">
    <source>
        <dbReference type="EMBL" id="QXM06864.1"/>
    </source>
</evidence>
<dbReference type="RefSeq" id="WP_218283557.1">
    <property type="nucleotide sequence ID" value="NZ_CP078093.1"/>
</dbReference>
<accession>A0ABX8REN5</accession>
<name>A0ABX8REN5_9CLOT</name>
<dbReference type="Pfam" id="PF12953">
    <property type="entry name" value="DUF3842"/>
    <property type="match status" value="1"/>
</dbReference>
<reference evidence="1" key="1">
    <citation type="submission" date="2021-07" db="EMBL/GenBank/DDBJ databases">
        <title>Complete genome sequence of Crassaminicella sp. 143-21, isolated from a deep-sea hydrothermal vent.</title>
        <authorList>
            <person name="Li X."/>
        </authorList>
    </citation>
    <scope>NUCLEOTIDE SEQUENCE</scope>
    <source>
        <strain evidence="1">143-21</strain>
    </source>
</reference>
<proteinExistence type="predicted"/>
<sequence length="136" mass="14594">MKVAIIDGQGGGLGRSIVEKIREHIKDNIEIIALGTNSLATSNMLKGGAHKGATGENAIKVMSQKVDVIVGPIAIIVANAMMGEITPDMAQNIADSNARKILLPMNRCNITIVGTMDFKINEMIMAIVEELYNFNN</sequence>
<gene>
    <name evidence="1" type="ORF">KVH43_03835</name>
</gene>
<organism evidence="1 2">
    <name type="scientific">Crassaminicella indica</name>
    <dbReference type="NCBI Taxonomy" id="2855394"/>
    <lineage>
        <taxon>Bacteria</taxon>
        <taxon>Bacillati</taxon>
        <taxon>Bacillota</taxon>
        <taxon>Clostridia</taxon>
        <taxon>Eubacteriales</taxon>
        <taxon>Clostridiaceae</taxon>
        <taxon>Crassaminicella</taxon>
    </lineage>
</organism>
<dbReference type="Proteomes" id="UP000886818">
    <property type="component" value="Chromosome"/>
</dbReference>
<evidence type="ECO:0000313" key="2">
    <source>
        <dbReference type="Proteomes" id="UP000886818"/>
    </source>
</evidence>